<name>A0A672FDD1_SALFA</name>
<feature type="domain" description="Ig-like" evidence="5">
    <location>
        <begin position="580"/>
        <end position="659"/>
    </location>
</feature>
<protein>
    <recommendedName>
        <fullName evidence="5">Ig-like domain-containing protein</fullName>
    </recommendedName>
</protein>
<accession>A0A672FDD1</accession>
<evidence type="ECO:0000313" key="7">
    <source>
        <dbReference type="Proteomes" id="UP000472267"/>
    </source>
</evidence>
<dbReference type="PROSITE" id="PS50835">
    <property type="entry name" value="IG_LIKE"/>
    <property type="match status" value="8"/>
</dbReference>
<dbReference type="Ensembl" id="ENSSFAT00005003960.1">
    <property type="protein sequence ID" value="ENSSFAP00005003697.1"/>
    <property type="gene ID" value="ENSSFAG00005002505.1"/>
</dbReference>
<dbReference type="CDD" id="cd00096">
    <property type="entry name" value="Ig"/>
    <property type="match status" value="2"/>
</dbReference>
<dbReference type="PANTHER" id="PTHR44337:SF20">
    <property type="entry name" value="CARCINOEMBRYONIC ANTIGEN-RELATED CELL ADHESION MOLECULE 5-RELATED"/>
    <property type="match status" value="1"/>
</dbReference>
<reference evidence="6" key="2">
    <citation type="submission" date="2025-08" db="UniProtKB">
        <authorList>
            <consortium name="Ensembl"/>
        </authorList>
    </citation>
    <scope>IDENTIFICATION</scope>
</reference>
<dbReference type="OMA" id="CKARNTG"/>
<keyword evidence="1" id="KW-0732">Signal</keyword>
<dbReference type="InterPro" id="IPR036179">
    <property type="entry name" value="Ig-like_dom_sf"/>
</dbReference>
<evidence type="ECO:0000256" key="4">
    <source>
        <dbReference type="ARBA" id="ARBA00023319"/>
    </source>
</evidence>
<evidence type="ECO:0000256" key="3">
    <source>
        <dbReference type="ARBA" id="ARBA00023180"/>
    </source>
</evidence>
<sequence>MDYIQTELIHSRISTLFSLVSKFVSPVFPDHGSSQSISASENPLAVGSNVTLFSTTTVTQGLWSFNSTLVVFVSPVGSIVVAPWTDRAVYNPNTSSLTIESVKVEDSGVFALQSTDGFRGEITLSVQVPISDVTLQANATHLVEHNDTVVLTCSVSSGTSLSYTWLRGNSTVVLGGNTYLSNGGAVLTIKSVSHRDQGPFRCNVSNGISHEVSNHVYLNISYGPSNVSLTVMPAMMKSHKTGSNVTLWCSAESSPPATVHWMFNGVALNKSGPYLKLENVTESDAGTYTCVLHNSVTSRFSSKSVRIWVLDPLTSVVVNHTGPAILHESFTLKCEVSGTVEHIVWKKDGYPISADNTTMFGMGNKTLTLDPVQHSDAGHYECQAFNSVSNMTSSPYDVKVYYGPKMAMITGPHYAKTGDNVTFICNATSKPPSHYKWYFNGDMVSNMSVYVTPPLTLNMSGKYVCKAFNHITGKNSSAYKMLTVVDPITHVHVVSSMGPAMEGYPYNLTCNVTGPPDHIYWMKDGAMLHEDNTTSFYMGNKTVMFMPADRYDSGHYRCKAGNAVGSVTSYPYMLLVNYGPEKPIIQGPAYAEAGSHAVFSCSAMSAPPSTYSWWYNNNSVSNTSMFKIGPLSLNMSGELTCKAYNNVTGKTSRSSKMLKVIEPIESVMIHNSSIPIDKENFTLTCVVVGPYDSIYWMKDNKTLSMNSSNTHPHTYYHMENNSLHFSPLTRYNDGSYRCVATNKAAHHKSPPYMLLVNYGPLKVKISGPDMAHLGPRVTLTCSADSRPECDFYWFFNNRSTPLKHGPVLTFPVSVDSLGKYICQARNPVTNITMYQSKLFAHSIVSNVLRSHLNLFFSLLFPFSGQDSAFHFASRGSLMLAVLFALSITALFN</sequence>
<dbReference type="Proteomes" id="UP000472267">
    <property type="component" value="Chromosome 11"/>
</dbReference>
<dbReference type="Pfam" id="PF13927">
    <property type="entry name" value="Ig_3"/>
    <property type="match status" value="4"/>
</dbReference>
<organism evidence="6 7">
    <name type="scientific">Salarias fasciatus</name>
    <name type="common">Jewelled blenny</name>
    <name type="synonym">Blennius fasciatus</name>
    <dbReference type="NCBI Taxonomy" id="181472"/>
    <lineage>
        <taxon>Eukaryota</taxon>
        <taxon>Metazoa</taxon>
        <taxon>Chordata</taxon>
        <taxon>Craniata</taxon>
        <taxon>Vertebrata</taxon>
        <taxon>Euteleostomi</taxon>
        <taxon>Actinopterygii</taxon>
        <taxon>Neopterygii</taxon>
        <taxon>Teleostei</taxon>
        <taxon>Neoteleostei</taxon>
        <taxon>Acanthomorphata</taxon>
        <taxon>Ovalentaria</taxon>
        <taxon>Blenniimorphae</taxon>
        <taxon>Blenniiformes</taxon>
        <taxon>Blennioidei</taxon>
        <taxon>Blenniidae</taxon>
        <taxon>Salariinae</taxon>
        <taxon>Salarias</taxon>
    </lineage>
</organism>
<evidence type="ECO:0000313" key="6">
    <source>
        <dbReference type="Ensembl" id="ENSSFAP00005003697.1"/>
    </source>
</evidence>
<dbReference type="InParanoid" id="A0A672FDD1"/>
<dbReference type="InterPro" id="IPR003599">
    <property type="entry name" value="Ig_sub"/>
</dbReference>
<feature type="domain" description="Ig-like" evidence="5">
    <location>
        <begin position="312"/>
        <end position="399"/>
    </location>
</feature>
<dbReference type="InterPro" id="IPR013151">
    <property type="entry name" value="Immunoglobulin_dom"/>
</dbReference>
<keyword evidence="7" id="KW-1185">Reference proteome</keyword>
<dbReference type="InterPro" id="IPR013098">
    <property type="entry name" value="Ig_I-set"/>
</dbReference>
<evidence type="ECO:0000256" key="1">
    <source>
        <dbReference type="ARBA" id="ARBA00022729"/>
    </source>
</evidence>
<feature type="domain" description="Ig-like" evidence="5">
    <location>
        <begin position="487"/>
        <end position="568"/>
    </location>
</feature>
<feature type="domain" description="Ig-like" evidence="5">
    <location>
        <begin position="224"/>
        <end position="306"/>
    </location>
</feature>
<dbReference type="PANTHER" id="PTHR44337">
    <property type="entry name" value="CARCINOEMBRYONIC ANTIGEN-RELATED CELL ADHESION MOLECULE 8"/>
    <property type="match status" value="1"/>
</dbReference>
<dbReference type="Pfam" id="PF07679">
    <property type="entry name" value="I-set"/>
    <property type="match status" value="2"/>
</dbReference>
<keyword evidence="2" id="KW-1015">Disulfide bond</keyword>
<feature type="domain" description="Ig-like" evidence="5">
    <location>
        <begin position="760"/>
        <end position="840"/>
    </location>
</feature>
<evidence type="ECO:0000259" key="5">
    <source>
        <dbReference type="PROSITE" id="PS50835"/>
    </source>
</evidence>
<feature type="domain" description="Ig-like" evidence="5">
    <location>
        <begin position="663"/>
        <end position="742"/>
    </location>
</feature>
<reference evidence="6" key="1">
    <citation type="submission" date="2019-06" db="EMBL/GenBank/DDBJ databases">
        <authorList>
            <consortium name="Wellcome Sanger Institute Data Sharing"/>
        </authorList>
    </citation>
    <scope>NUCLEOTIDE SEQUENCE [LARGE SCALE GENOMIC DNA]</scope>
</reference>
<dbReference type="SMART" id="SM00408">
    <property type="entry name" value="IGc2"/>
    <property type="match status" value="8"/>
</dbReference>
<feature type="domain" description="Ig-like" evidence="5">
    <location>
        <begin position="129"/>
        <end position="213"/>
    </location>
</feature>
<dbReference type="SMART" id="SM00409">
    <property type="entry name" value="IG"/>
    <property type="match status" value="9"/>
</dbReference>
<dbReference type="InterPro" id="IPR003598">
    <property type="entry name" value="Ig_sub2"/>
</dbReference>
<dbReference type="SUPFAM" id="SSF48726">
    <property type="entry name" value="Immunoglobulin"/>
    <property type="match status" value="7"/>
</dbReference>
<proteinExistence type="predicted"/>
<reference evidence="6" key="3">
    <citation type="submission" date="2025-09" db="UniProtKB">
        <authorList>
            <consortium name="Ensembl"/>
        </authorList>
    </citation>
    <scope>IDENTIFICATION</scope>
</reference>
<dbReference type="Pfam" id="PF13895">
    <property type="entry name" value="Ig_2"/>
    <property type="match status" value="1"/>
</dbReference>
<dbReference type="InterPro" id="IPR007110">
    <property type="entry name" value="Ig-like_dom"/>
</dbReference>
<evidence type="ECO:0000256" key="2">
    <source>
        <dbReference type="ARBA" id="ARBA00023157"/>
    </source>
</evidence>
<dbReference type="AlphaFoldDB" id="A0A672FDD1"/>
<keyword evidence="4" id="KW-0393">Immunoglobulin domain</keyword>
<dbReference type="InterPro" id="IPR052598">
    <property type="entry name" value="IgSF_CEA-related"/>
</dbReference>
<dbReference type="InterPro" id="IPR013783">
    <property type="entry name" value="Ig-like_fold"/>
</dbReference>
<dbReference type="Gene3D" id="2.60.40.10">
    <property type="entry name" value="Immunoglobulins"/>
    <property type="match status" value="9"/>
</dbReference>
<dbReference type="Pfam" id="PF00047">
    <property type="entry name" value="ig"/>
    <property type="match status" value="1"/>
</dbReference>
<feature type="domain" description="Ig-like" evidence="5">
    <location>
        <begin position="404"/>
        <end position="483"/>
    </location>
</feature>
<keyword evidence="3" id="KW-0325">Glycoprotein</keyword>